<evidence type="ECO:0000256" key="4">
    <source>
        <dbReference type="ARBA" id="ARBA00023136"/>
    </source>
</evidence>
<dbReference type="InterPro" id="IPR004481">
    <property type="entry name" value="K/Na/Ca-exchanger"/>
</dbReference>
<dbReference type="PATRIC" id="fig|1698277.3.peg.370"/>
<protein>
    <submittedName>
        <fullName evidence="7">Cation:proton antiporter</fullName>
    </submittedName>
</protein>
<dbReference type="GO" id="GO:0005262">
    <property type="term" value="F:calcium channel activity"/>
    <property type="evidence" value="ECO:0007669"/>
    <property type="project" value="TreeGrafter"/>
</dbReference>
<dbReference type="InterPro" id="IPR004837">
    <property type="entry name" value="NaCa_Exmemb"/>
</dbReference>
<dbReference type="InterPro" id="IPR044880">
    <property type="entry name" value="NCX_ion-bd_dom_sf"/>
</dbReference>
<comment type="subcellular location">
    <subcellularLocation>
        <location evidence="1">Membrane</location>
        <topology evidence="1">Multi-pass membrane protein</topology>
    </subcellularLocation>
</comment>
<keyword evidence="4 5" id="KW-0472">Membrane</keyword>
<feature type="transmembrane region" description="Helical" evidence="5">
    <location>
        <begin position="174"/>
        <end position="191"/>
    </location>
</feature>
<reference evidence="7 8" key="1">
    <citation type="journal article" date="2016" name="Sci. Rep.">
        <title>Metabolic traits of an uncultured archaeal lineage -MSBL1- from brine pools of the Red Sea.</title>
        <authorList>
            <person name="Mwirichia R."/>
            <person name="Alam I."/>
            <person name="Rashid M."/>
            <person name="Vinu M."/>
            <person name="Ba-Alawi W."/>
            <person name="Anthony Kamau A."/>
            <person name="Kamanda Ngugi D."/>
            <person name="Goker M."/>
            <person name="Klenk H.P."/>
            <person name="Bajic V."/>
            <person name="Stingl U."/>
        </authorList>
    </citation>
    <scope>NUCLEOTIDE SEQUENCE [LARGE SCALE GENOMIC DNA]</scope>
    <source>
        <strain evidence="7">SCGC-AAA261O19</strain>
    </source>
</reference>
<feature type="transmembrane region" description="Helical" evidence="5">
    <location>
        <begin position="211"/>
        <end position="230"/>
    </location>
</feature>
<feature type="domain" description="Sodium/calcium exchanger membrane region" evidence="6">
    <location>
        <begin position="8"/>
        <end position="142"/>
    </location>
</feature>
<keyword evidence="2 5" id="KW-0812">Transmembrane</keyword>
<keyword evidence="3 5" id="KW-1133">Transmembrane helix</keyword>
<dbReference type="Gene3D" id="1.20.1420.30">
    <property type="entry name" value="NCX, central ion-binding region"/>
    <property type="match status" value="2"/>
</dbReference>
<name>A0A133VDB8_9EURY</name>
<evidence type="ECO:0000313" key="8">
    <source>
        <dbReference type="Proteomes" id="UP000070076"/>
    </source>
</evidence>
<keyword evidence="8" id="KW-1185">Reference proteome</keyword>
<evidence type="ECO:0000313" key="7">
    <source>
        <dbReference type="EMBL" id="KXB04440.1"/>
    </source>
</evidence>
<sequence>MFNYFLQVMIFLGGAALLIFSVEKFVGNLVRTSYTYGISAFILAVIFAGMDFENWGFGISAVLKGVPDIALGSAIGSAMFLMGAAIVIGGFITPFDSKTPRDYLLLMIMSPVMLLLFLLDGMLTRIDGVIILFIFALILLYLVRRERTSKRARLRDEEVEEAAEELGKTSEKKWIYPTLMIIFLIGIVIGAELSVRGAKELVQNLGLSGTIFGMTIVGLVMSLEEVLLVVEPVRKGEVSVATGNIVGSLIFFSLGNIGLLAAIRGFSISESVLTFYWPVMFATILLVGVFLVRGKIGRAEAIILAGIYLAYWVISYGFL</sequence>
<evidence type="ECO:0000256" key="1">
    <source>
        <dbReference type="ARBA" id="ARBA00004141"/>
    </source>
</evidence>
<dbReference type="Pfam" id="PF01699">
    <property type="entry name" value="Na_Ca_ex"/>
    <property type="match status" value="2"/>
</dbReference>
<accession>A0A133VDB8</accession>
<evidence type="ECO:0000259" key="6">
    <source>
        <dbReference type="Pfam" id="PF01699"/>
    </source>
</evidence>
<feature type="transmembrane region" description="Helical" evidence="5">
    <location>
        <begin position="125"/>
        <end position="143"/>
    </location>
</feature>
<evidence type="ECO:0000256" key="3">
    <source>
        <dbReference type="ARBA" id="ARBA00022989"/>
    </source>
</evidence>
<feature type="transmembrane region" description="Helical" evidence="5">
    <location>
        <begin position="33"/>
        <end position="50"/>
    </location>
</feature>
<comment type="caution">
    <text evidence="7">The sequence shown here is derived from an EMBL/GenBank/DDBJ whole genome shotgun (WGS) entry which is preliminary data.</text>
</comment>
<dbReference type="GO" id="GO:0005886">
    <property type="term" value="C:plasma membrane"/>
    <property type="evidence" value="ECO:0007669"/>
    <property type="project" value="TreeGrafter"/>
</dbReference>
<feature type="domain" description="Sodium/calcium exchanger membrane region" evidence="6">
    <location>
        <begin position="178"/>
        <end position="316"/>
    </location>
</feature>
<evidence type="ECO:0000256" key="5">
    <source>
        <dbReference type="SAM" id="Phobius"/>
    </source>
</evidence>
<dbReference type="GO" id="GO:0008273">
    <property type="term" value="F:calcium, potassium:sodium antiporter activity"/>
    <property type="evidence" value="ECO:0007669"/>
    <property type="project" value="TreeGrafter"/>
</dbReference>
<feature type="transmembrane region" description="Helical" evidence="5">
    <location>
        <begin position="6"/>
        <end position="26"/>
    </location>
</feature>
<dbReference type="PANTHER" id="PTHR10846:SF8">
    <property type="entry name" value="INNER MEMBRANE PROTEIN YRBG"/>
    <property type="match status" value="1"/>
</dbReference>
<evidence type="ECO:0000256" key="2">
    <source>
        <dbReference type="ARBA" id="ARBA00022692"/>
    </source>
</evidence>
<feature type="transmembrane region" description="Helical" evidence="5">
    <location>
        <begin position="299"/>
        <end position="318"/>
    </location>
</feature>
<feature type="transmembrane region" description="Helical" evidence="5">
    <location>
        <begin position="275"/>
        <end position="292"/>
    </location>
</feature>
<proteinExistence type="predicted"/>
<dbReference type="EMBL" id="LHYB01000030">
    <property type="protein sequence ID" value="KXB04440.1"/>
    <property type="molecule type" value="Genomic_DNA"/>
</dbReference>
<dbReference type="PANTHER" id="PTHR10846">
    <property type="entry name" value="SODIUM/POTASSIUM/CALCIUM EXCHANGER"/>
    <property type="match status" value="1"/>
</dbReference>
<feature type="transmembrane region" description="Helical" evidence="5">
    <location>
        <begin position="103"/>
        <end position="119"/>
    </location>
</feature>
<dbReference type="AlphaFoldDB" id="A0A133VDB8"/>
<gene>
    <name evidence="7" type="ORF">AKJ48_02535</name>
</gene>
<organism evidence="7 8">
    <name type="scientific">candidate division MSBL1 archaeon SCGC-AAA261O19</name>
    <dbReference type="NCBI Taxonomy" id="1698277"/>
    <lineage>
        <taxon>Archaea</taxon>
        <taxon>Methanobacteriati</taxon>
        <taxon>Methanobacteriota</taxon>
        <taxon>candidate division MSBL1</taxon>
    </lineage>
</organism>
<feature type="transmembrane region" description="Helical" evidence="5">
    <location>
        <begin position="70"/>
        <end position="91"/>
    </location>
</feature>
<dbReference type="GO" id="GO:0006874">
    <property type="term" value="P:intracellular calcium ion homeostasis"/>
    <property type="evidence" value="ECO:0007669"/>
    <property type="project" value="TreeGrafter"/>
</dbReference>
<feature type="transmembrane region" description="Helical" evidence="5">
    <location>
        <begin position="242"/>
        <end position="263"/>
    </location>
</feature>
<dbReference type="Proteomes" id="UP000070076">
    <property type="component" value="Unassembled WGS sequence"/>
</dbReference>